<reference evidence="1 2" key="1">
    <citation type="journal article" date="2018" name="Sci. Data">
        <title>The draft genome sequence of cork oak.</title>
        <authorList>
            <person name="Ramos A.M."/>
            <person name="Usie A."/>
            <person name="Barbosa P."/>
            <person name="Barros P.M."/>
            <person name="Capote T."/>
            <person name="Chaves I."/>
            <person name="Simoes F."/>
            <person name="Abreu I."/>
            <person name="Carrasquinho I."/>
            <person name="Faro C."/>
            <person name="Guimaraes J.B."/>
            <person name="Mendonca D."/>
            <person name="Nobrega F."/>
            <person name="Rodrigues L."/>
            <person name="Saibo N.J.M."/>
            <person name="Varela M.C."/>
            <person name="Egas C."/>
            <person name="Matos J."/>
            <person name="Miguel C.M."/>
            <person name="Oliveira M.M."/>
            <person name="Ricardo C.P."/>
            <person name="Goncalves S."/>
        </authorList>
    </citation>
    <scope>NUCLEOTIDE SEQUENCE [LARGE SCALE GENOMIC DNA]</scope>
    <source>
        <strain evidence="2">cv. HL8</strain>
    </source>
</reference>
<comment type="caution">
    <text evidence="1">The sequence shown here is derived from an EMBL/GenBank/DDBJ whole genome shotgun (WGS) entry which is preliminary data.</text>
</comment>
<accession>A0AAW0L376</accession>
<sequence length="124" mass="14386">MIGSLRVPQFLAKQEKQNRPALNDAAIDTVMDSSLQIRGTDTPPEKCHVRFFRRRPRETTTEEVLPKELRYEGRGEYSSLPWYLRSEQSSIPEVYMKITSYLKLKYSTPAGLSKIAQKALRRTH</sequence>
<organism evidence="1 2">
    <name type="scientific">Quercus suber</name>
    <name type="common">Cork oak</name>
    <dbReference type="NCBI Taxonomy" id="58331"/>
    <lineage>
        <taxon>Eukaryota</taxon>
        <taxon>Viridiplantae</taxon>
        <taxon>Streptophyta</taxon>
        <taxon>Embryophyta</taxon>
        <taxon>Tracheophyta</taxon>
        <taxon>Spermatophyta</taxon>
        <taxon>Magnoliopsida</taxon>
        <taxon>eudicotyledons</taxon>
        <taxon>Gunneridae</taxon>
        <taxon>Pentapetalae</taxon>
        <taxon>rosids</taxon>
        <taxon>fabids</taxon>
        <taxon>Fagales</taxon>
        <taxon>Fagaceae</taxon>
        <taxon>Quercus</taxon>
    </lineage>
</organism>
<name>A0AAW0L376_QUESU</name>
<evidence type="ECO:0000313" key="2">
    <source>
        <dbReference type="Proteomes" id="UP000237347"/>
    </source>
</evidence>
<proteinExistence type="predicted"/>
<dbReference type="AlphaFoldDB" id="A0AAW0L376"/>
<dbReference type="Proteomes" id="UP000237347">
    <property type="component" value="Unassembled WGS sequence"/>
</dbReference>
<protein>
    <submittedName>
        <fullName evidence="1">Uncharacterized protein</fullName>
    </submittedName>
</protein>
<gene>
    <name evidence="1" type="ORF">CFP56_010382</name>
</gene>
<keyword evidence="2" id="KW-1185">Reference proteome</keyword>
<dbReference type="EMBL" id="PKMF04000180">
    <property type="protein sequence ID" value="KAK7844746.1"/>
    <property type="molecule type" value="Genomic_DNA"/>
</dbReference>
<evidence type="ECO:0000313" key="1">
    <source>
        <dbReference type="EMBL" id="KAK7844746.1"/>
    </source>
</evidence>